<dbReference type="RefSeq" id="WP_266117231.1">
    <property type="nucleotide sequence ID" value="NZ_JANIDY010000005.1"/>
</dbReference>
<accession>A0ABT3WJ50</accession>
<dbReference type="PANTHER" id="PTHR30015:SF6">
    <property type="entry name" value="SLL1429 PROTEIN"/>
    <property type="match status" value="1"/>
</dbReference>
<dbReference type="EMBL" id="JANIDY010000005">
    <property type="protein sequence ID" value="MCX5618708.1"/>
    <property type="molecule type" value="Genomic_DNA"/>
</dbReference>
<keyword evidence="3" id="KW-0255">Endonuclease</keyword>
<dbReference type="PANTHER" id="PTHR30015">
    <property type="entry name" value="MRR RESTRICTION SYSTEM PROTEIN"/>
    <property type="match status" value="1"/>
</dbReference>
<dbReference type="InterPro" id="IPR011856">
    <property type="entry name" value="tRNA_endonuc-like_dom_sf"/>
</dbReference>
<keyword evidence="1" id="KW-1133">Transmembrane helix</keyword>
<feature type="domain" description="Restriction endonuclease type IV Mrr" evidence="2">
    <location>
        <begin position="170"/>
        <end position="276"/>
    </location>
</feature>
<keyword evidence="3" id="KW-0540">Nuclease</keyword>
<keyword evidence="1" id="KW-0472">Membrane</keyword>
<organism evidence="3 4">
    <name type="scientific">Bombella pluederhausensis</name>
    <dbReference type="NCBI Taxonomy" id="2967336"/>
    <lineage>
        <taxon>Bacteria</taxon>
        <taxon>Pseudomonadati</taxon>
        <taxon>Pseudomonadota</taxon>
        <taxon>Alphaproteobacteria</taxon>
        <taxon>Acetobacterales</taxon>
        <taxon>Acetobacteraceae</taxon>
        <taxon>Bombella</taxon>
    </lineage>
</organism>
<name>A0ABT3WJ50_9PROT</name>
<reference evidence="3" key="1">
    <citation type="submission" date="2022-07" db="EMBL/GenBank/DDBJ databases">
        <title>Bombella genomes.</title>
        <authorList>
            <person name="Harer L."/>
            <person name="Styblova S."/>
            <person name="Ehrmann M."/>
        </authorList>
    </citation>
    <scope>NUCLEOTIDE SEQUENCE</scope>
    <source>
        <strain evidence="3">TMW 2.2543</strain>
    </source>
</reference>
<dbReference type="SUPFAM" id="SSF52980">
    <property type="entry name" value="Restriction endonuclease-like"/>
    <property type="match status" value="1"/>
</dbReference>
<sequence>MAERPSGDFMSPSGPFFSTAHHDVTKPSLLPGHGIAVLPADTLLLVFFLIVFLEYRHRARQKRKAWQIVCQLIAQHQNTLAQRQQRCLTGDHYGVVHAERWEKELDYFCRSILLTTLSQENLALFWPPLRKRALRRIQRVTRTILRQNRTPSPRIPTAMGNTVPERFHANMDPLDYERFCAHQLYQAGWQARTTPPGADQGLDIMAEQDGVRLVVQCKLYSRPVGNKAVQEIFTAREHRRAHHAAVVSNAGYTRSARQLAHATGVHLLHHSELATLNLLDLQPAPDLFTQ</sequence>
<keyword evidence="1" id="KW-0812">Transmembrane</keyword>
<feature type="transmembrane region" description="Helical" evidence="1">
    <location>
        <begin position="35"/>
        <end position="55"/>
    </location>
</feature>
<dbReference type="GO" id="GO:0004519">
    <property type="term" value="F:endonuclease activity"/>
    <property type="evidence" value="ECO:0007669"/>
    <property type="project" value="UniProtKB-KW"/>
</dbReference>
<dbReference type="InterPro" id="IPR007560">
    <property type="entry name" value="Restrct_endonuc_IV_Mrr"/>
</dbReference>
<proteinExistence type="predicted"/>
<gene>
    <name evidence="3" type="ORF">NQF86_08565</name>
</gene>
<dbReference type="Gene3D" id="3.40.1350.10">
    <property type="match status" value="1"/>
</dbReference>
<dbReference type="Proteomes" id="UP001165576">
    <property type="component" value="Unassembled WGS sequence"/>
</dbReference>
<keyword evidence="4" id="KW-1185">Reference proteome</keyword>
<evidence type="ECO:0000256" key="1">
    <source>
        <dbReference type="SAM" id="Phobius"/>
    </source>
</evidence>
<protein>
    <submittedName>
        <fullName evidence="3">Restriction endonuclease</fullName>
    </submittedName>
</protein>
<dbReference type="InterPro" id="IPR011335">
    <property type="entry name" value="Restrct_endonuc-II-like"/>
</dbReference>
<evidence type="ECO:0000313" key="3">
    <source>
        <dbReference type="EMBL" id="MCX5618708.1"/>
    </source>
</evidence>
<comment type="caution">
    <text evidence="3">The sequence shown here is derived from an EMBL/GenBank/DDBJ whole genome shotgun (WGS) entry which is preliminary data.</text>
</comment>
<evidence type="ECO:0000313" key="4">
    <source>
        <dbReference type="Proteomes" id="UP001165576"/>
    </source>
</evidence>
<keyword evidence="3" id="KW-0378">Hydrolase</keyword>
<evidence type="ECO:0000259" key="2">
    <source>
        <dbReference type="Pfam" id="PF04471"/>
    </source>
</evidence>
<dbReference type="Pfam" id="PF04471">
    <property type="entry name" value="Mrr_cat"/>
    <property type="match status" value="1"/>
</dbReference>
<dbReference type="InterPro" id="IPR052906">
    <property type="entry name" value="Type_IV_Methyl-Rstrct_Enzyme"/>
</dbReference>